<comment type="caution">
    <text evidence="3">The sequence shown here is derived from an EMBL/GenBank/DDBJ whole genome shotgun (WGS) entry which is preliminary data.</text>
</comment>
<dbReference type="EMBL" id="CAVNYO010000401">
    <property type="protein sequence ID" value="CAK5274141.1"/>
    <property type="molecule type" value="Genomic_DNA"/>
</dbReference>
<dbReference type="PROSITE" id="PS50280">
    <property type="entry name" value="SET"/>
    <property type="match status" value="1"/>
</dbReference>
<dbReference type="Pfam" id="PF00856">
    <property type="entry name" value="SET"/>
    <property type="match status" value="1"/>
</dbReference>
<organism evidence="3 4">
    <name type="scientific">Mycena citricolor</name>
    <dbReference type="NCBI Taxonomy" id="2018698"/>
    <lineage>
        <taxon>Eukaryota</taxon>
        <taxon>Fungi</taxon>
        <taxon>Dikarya</taxon>
        <taxon>Basidiomycota</taxon>
        <taxon>Agaricomycotina</taxon>
        <taxon>Agaricomycetes</taxon>
        <taxon>Agaricomycetidae</taxon>
        <taxon>Agaricales</taxon>
        <taxon>Marasmiineae</taxon>
        <taxon>Mycenaceae</taxon>
        <taxon>Mycena</taxon>
    </lineage>
</organism>
<dbReference type="CDD" id="cd20071">
    <property type="entry name" value="SET_SMYD"/>
    <property type="match status" value="1"/>
</dbReference>
<dbReference type="InterPro" id="IPR046341">
    <property type="entry name" value="SET_dom_sf"/>
</dbReference>
<dbReference type="PANTHER" id="PTHR12197">
    <property type="entry name" value="HISTONE-LYSINE N-METHYLTRANSFERASE SMYD"/>
    <property type="match status" value="1"/>
</dbReference>
<name>A0AAD2HFU7_9AGAR</name>
<evidence type="ECO:0000259" key="1">
    <source>
        <dbReference type="PROSITE" id="PS50280"/>
    </source>
</evidence>
<reference evidence="3" key="1">
    <citation type="submission" date="2023-11" db="EMBL/GenBank/DDBJ databases">
        <authorList>
            <person name="De Vega J J."/>
            <person name="De Vega J J."/>
        </authorList>
    </citation>
    <scope>NUCLEOTIDE SEQUENCE</scope>
</reference>
<dbReference type="InterPro" id="IPR001214">
    <property type="entry name" value="SET_dom"/>
</dbReference>
<evidence type="ECO:0000313" key="4">
    <source>
        <dbReference type="Proteomes" id="UP001295794"/>
    </source>
</evidence>
<feature type="domain" description="SET" evidence="1">
    <location>
        <begin position="1"/>
        <end position="328"/>
    </location>
</feature>
<dbReference type="Proteomes" id="UP001295794">
    <property type="component" value="Unassembled WGS sequence"/>
</dbReference>
<dbReference type="AlphaFoldDB" id="A0AAD2HFU7"/>
<dbReference type="EMBL" id="CAVNYO010000400">
    <property type="protein sequence ID" value="CAK5274126.1"/>
    <property type="molecule type" value="Genomic_DNA"/>
</dbReference>
<evidence type="ECO:0000313" key="3">
    <source>
        <dbReference type="EMBL" id="CAK5274141.1"/>
    </source>
</evidence>
<gene>
    <name evidence="2" type="ORF">MYCIT1_LOCUS21108</name>
    <name evidence="3" type="ORF">MYCIT1_LOCUS21134</name>
</gene>
<evidence type="ECO:0000313" key="2">
    <source>
        <dbReference type="EMBL" id="CAK5274126.1"/>
    </source>
</evidence>
<dbReference type="InterPro" id="IPR050869">
    <property type="entry name" value="H3K4_H4K5_MeTrfase"/>
</dbReference>
<dbReference type="SUPFAM" id="SSF82199">
    <property type="entry name" value="SET domain"/>
    <property type="match status" value="1"/>
</dbReference>
<keyword evidence="4" id="KW-1185">Reference proteome</keyword>
<dbReference type="PANTHER" id="PTHR12197:SF294">
    <property type="entry name" value="POTENTIAL PROTEIN LYSINE METHYLTRANSFERASE SET6"/>
    <property type="match status" value="1"/>
</dbReference>
<dbReference type="GO" id="GO:0005634">
    <property type="term" value="C:nucleus"/>
    <property type="evidence" value="ECO:0007669"/>
    <property type="project" value="TreeGrafter"/>
</dbReference>
<dbReference type="Gene3D" id="2.170.270.10">
    <property type="entry name" value="SET domain"/>
    <property type="match status" value="1"/>
</dbReference>
<protein>
    <recommendedName>
        <fullName evidence="1">SET domain-containing protein</fullName>
    </recommendedName>
</protein>
<proteinExistence type="predicted"/>
<sequence>MASDLFTRKSTWYGGRGVFANSAIPAGTLIHTCPGPYASVIYREFRKEVCAQCFAYSFDVRRNAWNIRNEVPGAGVWFCSSTCRQEWSGGPMTLTVNAAVDKLSKADGKRGATASAHSALAENSPGISQTSIDSAWENAAQGPTSVRLPLEELELETVRFVLSALIRRHTDDENSSGTPLNSWPDLLELQDNELPYYRSKPHALPSHVRIFAFIRQAVRSSPVLECLKPYVETPAAVRAVLARDPGNVFGLFEMNETGDSEMFGWCMYVSASFFNHGMSSPSLFLAPLSLFCVADCEPNVRKRREGRALHFYTTRDIEKDEELCTNYVDLKDSVSERREQLRAHWYFECACQRCRRELALAGETPDDV</sequence>
<accession>A0AAD2HFU7</accession>